<dbReference type="EMBL" id="CP037423">
    <property type="protein sequence ID" value="QDV47944.1"/>
    <property type="molecule type" value="Genomic_DNA"/>
</dbReference>
<dbReference type="InterPro" id="IPR017932">
    <property type="entry name" value="GATase_2_dom"/>
</dbReference>
<feature type="binding site" evidence="9">
    <location>
        <position position="299"/>
    </location>
    <ligand>
        <name>ATP</name>
        <dbReference type="ChEBI" id="CHEBI:30616"/>
    </ligand>
</feature>
<dbReference type="CDD" id="cd01991">
    <property type="entry name" value="Asn_synthase_B_C"/>
    <property type="match status" value="1"/>
</dbReference>
<dbReference type="PIRSF" id="PIRSF001589">
    <property type="entry name" value="Asn_synthetase_glu-h"/>
    <property type="match status" value="1"/>
</dbReference>
<feature type="domain" description="Glutamine amidotransferase type-2" evidence="11">
    <location>
        <begin position="2"/>
        <end position="223"/>
    </location>
</feature>
<accession>A0A518I4B9</accession>
<dbReference type="OrthoDB" id="9763290at2"/>
<dbReference type="Pfam" id="PF13537">
    <property type="entry name" value="GATase_7"/>
    <property type="match status" value="1"/>
</dbReference>
<gene>
    <name evidence="12" type="primary">asnB_4</name>
    <name evidence="12" type="ORF">Enr13x_78560</name>
</gene>
<dbReference type="InterPro" id="IPR006426">
    <property type="entry name" value="Asn_synth_AEB"/>
</dbReference>
<feature type="active site" description="For GATase activity" evidence="8">
    <location>
        <position position="2"/>
    </location>
</feature>
<dbReference type="SUPFAM" id="SSF52402">
    <property type="entry name" value="Adenine nucleotide alpha hydrolases-like"/>
    <property type="match status" value="1"/>
</dbReference>
<evidence type="ECO:0000256" key="2">
    <source>
        <dbReference type="ARBA" id="ARBA00005752"/>
    </source>
</evidence>
<dbReference type="Gene3D" id="3.40.50.620">
    <property type="entry name" value="HUPs"/>
    <property type="match status" value="1"/>
</dbReference>
<evidence type="ECO:0000256" key="1">
    <source>
        <dbReference type="ARBA" id="ARBA00005187"/>
    </source>
</evidence>
<evidence type="ECO:0000256" key="6">
    <source>
        <dbReference type="ARBA" id="ARBA00022962"/>
    </source>
</evidence>
<comment type="similarity">
    <text evidence="2">Belongs to the asparagine synthetase family.</text>
</comment>
<dbReference type="SUPFAM" id="SSF56235">
    <property type="entry name" value="N-terminal nucleophile aminohydrolases (Ntn hydrolases)"/>
    <property type="match status" value="1"/>
</dbReference>
<name>A0A518I4B9_9BACT</name>
<sequence>MCGITGAVWQSESLRVDPSLLKQMTDAIAHRGPDDDGAWIDNDQRDGQGRHYGVALGFRRLSIIDVEGAAQPMSNEDGGVRMVFNGEIYNFKALRHRLEGSGHQFATDGDGESVLHLYEDIGTDCFAELNGMFAIAIWDTRRSRLVLARDRIGQKPLYYALVGDRLVFGSELKCLAAVPGVCNEIDPAAIDEFLTYQYVPHPGTIWKGVRKLPPGHVAIFEKGKLVVQPYWDFDPTVEVPRSKGEAVERLRELLADSVRLRLQSDVPLGSFLSGGIDSSLITALAQRQQGEMPIRTFSIGFPIADFDETGYAAQVAEHLGTNHQRFEVQPNGVDIIDKLVWHYDEPFGDSSAVPTWYLSELTRREVTVALSGDGGDELFAGYDRYRALWLSVRLRRMFPIHKTPGIGLIQRFPDNNKQYSITRRAKRFLEAIGQPEARRYLNWLQIFPERMRAELYTDEFVERLPGEDPFEFLDAIWNRSEGRDVVTRASTTDMLSYLPCDLCTKVDIASMAHSLEVRQPMLDHRVVEFAASLPVHLKFRGRRGKLLLQDAFGSMIPKSIFTRKKMGFGIPIGAWFRKELKPMVHDTLLADDARIAPYFRREVVERLVGQHERMENNHGYRLWNLLILEKWLRQWAG</sequence>
<comment type="pathway">
    <text evidence="1">Amino-acid biosynthesis; L-asparagine biosynthesis; L-asparagine from L-aspartate (L-Gln route): step 1/1.</text>
</comment>
<evidence type="ECO:0000256" key="8">
    <source>
        <dbReference type="PIRSR" id="PIRSR001589-1"/>
    </source>
</evidence>
<dbReference type="Pfam" id="PF00733">
    <property type="entry name" value="Asn_synthase"/>
    <property type="match status" value="1"/>
</dbReference>
<keyword evidence="8" id="KW-0061">Asparagine biosynthesis</keyword>
<dbReference type="GO" id="GO:0005829">
    <property type="term" value="C:cytosol"/>
    <property type="evidence" value="ECO:0007669"/>
    <property type="project" value="TreeGrafter"/>
</dbReference>
<keyword evidence="8" id="KW-0028">Amino-acid biosynthesis</keyword>
<organism evidence="12 13">
    <name type="scientific">Stieleria neptunia</name>
    <dbReference type="NCBI Taxonomy" id="2527979"/>
    <lineage>
        <taxon>Bacteria</taxon>
        <taxon>Pseudomonadati</taxon>
        <taxon>Planctomycetota</taxon>
        <taxon>Planctomycetia</taxon>
        <taxon>Pirellulales</taxon>
        <taxon>Pirellulaceae</taxon>
        <taxon>Stieleria</taxon>
    </lineage>
</organism>
<reference evidence="12 13" key="1">
    <citation type="submission" date="2019-03" db="EMBL/GenBank/DDBJ databases">
        <title>Deep-cultivation of Planctomycetes and their phenomic and genomic characterization uncovers novel biology.</title>
        <authorList>
            <person name="Wiegand S."/>
            <person name="Jogler M."/>
            <person name="Boedeker C."/>
            <person name="Pinto D."/>
            <person name="Vollmers J."/>
            <person name="Rivas-Marin E."/>
            <person name="Kohn T."/>
            <person name="Peeters S.H."/>
            <person name="Heuer A."/>
            <person name="Rast P."/>
            <person name="Oberbeckmann S."/>
            <person name="Bunk B."/>
            <person name="Jeske O."/>
            <person name="Meyerdierks A."/>
            <person name="Storesund J.E."/>
            <person name="Kallscheuer N."/>
            <person name="Luecker S."/>
            <person name="Lage O.M."/>
            <person name="Pohl T."/>
            <person name="Merkel B.J."/>
            <person name="Hornburger P."/>
            <person name="Mueller R.-W."/>
            <person name="Bruemmer F."/>
            <person name="Labrenz M."/>
            <person name="Spormann A.M."/>
            <person name="Op den Camp H."/>
            <person name="Overmann J."/>
            <person name="Amann R."/>
            <person name="Jetten M.S.M."/>
            <person name="Mascher T."/>
            <person name="Medema M.H."/>
            <person name="Devos D.P."/>
            <person name="Kaster A.-K."/>
            <person name="Ovreas L."/>
            <person name="Rohde M."/>
            <person name="Galperin M.Y."/>
            <person name="Jogler C."/>
        </authorList>
    </citation>
    <scope>NUCLEOTIDE SEQUENCE [LARGE SCALE GENOMIC DNA]</scope>
    <source>
        <strain evidence="12 13">Enr13</strain>
    </source>
</reference>
<evidence type="ECO:0000256" key="3">
    <source>
        <dbReference type="ARBA" id="ARBA00012737"/>
    </source>
</evidence>
<feature type="binding site" evidence="9">
    <location>
        <position position="110"/>
    </location>
    <ligand>
        <name>L-glutamine</name>
        <dbReference type="ChEBI" id="CHEBI:58359"/>
    </ligand>
</feature>
<feature type="binding site" evidence="9">
    <location>
        <begin position="371"/>
        <end position="372"/>
    </location>
    <ligand>
        <name>ATP</name>
        <dbReference type="ChEBI" id="CHEBI:30616"/>
    </ligand>
</feature>
<dbReference type="InterPro" id="IPR033738">
    <property type="entry name" value="AsnB_N"/>
</dbReference>
<dbReference type="GO" id="GO:0004066">
    <property type="term" value="F:asparagine synthase (glutamine-hydrolyzing) activity"/>
    <property type="evidence" value="ECO:0007669"/>
    <property type="project" value="UniProtKB-EC"/>
</dbReference>
<evidence type="ECO:0000256" key="10">
    <source>
        <dbReference type="PIRSR" id="PIRSR001589-3"/>
    </source>
</evidence>
<dbReference type="EC" id="6.3.5.4" evidence="3"/>
<dbReference type="NCBIfam" id="TIGR01536">
    <property type="entry name" value="asn_synth_AEB"/>
    <property type="match status" value="1"/>
</dbReference>
<evidence type="ECO:0000313" key="13">
    <source>
        <dbReference type="Proteomes" id="UP000319004"/>
    </source>
</evidence>
<dbReference type="InterPro" id="IPR029055">
    <property type="entry name" value="Ntn_hydrolases_N"/>
</dbReference>
<dbReference type="Gene3D" id="3.60.20.10">
    <property type="entry name" value="Glutamine Phosphoribosylpyrophosphate, subunit 1, domain 1"/>
    <property type="match status" value="1"/>
</dbReference>
<proteinExistence type="inferred from homology"/>
<feature type="site" description="Important for beta-aspartyl-AMP intermediate formation" evidence="10">
    <location>
        <position position="373"/>
    </location>
</feature>
<dbReference type="PANTHER" id="PTHR43284:SF1">
    <property type="entry name" value="ASPARAGINE SYNTHETASE"/>
    <property type="match status" value="1"/>
</dbReference>
<dbReference type="KEGG" id="snep:Enr13x_78560"/>
<evidence type="ECO:0000259" key="11">
    <source>
        <dbReference type="PROSITE" id="PS51278"/>
    </source>
</evidence>
<dbReference type="CDD" id="cd00712">
    <property type="entry name" value="AsnB"/>
    <property type="match status" value="1"/>
</dbReference>
<keyword evidence="4 9" id="KW-0547">Nucleotide-binding</keyword>
<dbReference type="RefSeq" id="WP_145391986.1">
    <property type="nucleotide sequence ID" value="NZ_CP037423.1"/>
</dbReference>
<dbReference type="PROSITE" id="PS51278">
    <property type="entry name" value="GATASE_TYPE_2"/>
    <property type="match status" value="1"/>
</dbReference>
<evidence type="ECO:0000256" key="4">
    <source>
        <dbReference type="ARBA" id="ARBA00022741"/>
    </source>
</evidence>
<comment type="catalytic activity">
    <reaction evidence="7">
        <text>L-aspartate + L-glutamine + ATP + H2O = L-asparagine + L-glutamate + AMP + diphosphate + H(+)</text>
        <dbReference type="Rhea" id="RHEA:12228"/>
        <dbReference type="ChEBI" id="CHEBI:15377"/>
        <dbReference type="ChEBI" id="CHEBI:15378"/>
        <dbReference type="ChEBI" id="CHEBI:29985"/>
        <dbReference type="ChEBI" id="CHEBI:29991"/>
        <dbReference type="ChEBI" id="CHEBI:30616"/>
        <dbReference type="ChEBI" id="CHEBI:33019"/>
        <dbReference type="ChEBI" id="CHEBI:58048"/>
        <dbReference type="ChEBI" id="CHEBI:58359"/>
        <dbReference type="ChEBI" id="CHEBI:456215"/>
        <dbReference type="EC" id="6.3.5.4"/>
    </reaction>
</comment>
<evidence type="ECO:0000256" key="9">
    <source>
        <dbReference type="PIRSR" id="PIRSR001589-2"/>
    </source>
</evidence>
<dbReference type="PANTHER" id="PTHR43284">
    <property type="entry name" value="ASPARAGINE SYNTHETASE (GLUTAMINE-HYDROLYZING)"/>
    <property type="match status" value="1"/>
</dbReference>
<evidence type="ECO:0000256" key="5">
    <source>
        <dbReference type="ARBA" id="ARBA00022840"/>
    </source>
</evidence>
<evidence type="ECO:0000313" key="12">
    <source>
        <dbReference type="EMBL" id="QDV47944.1"/>
    </source>
</evidence>
<keyword evidence="6 8" id="KW-0315">Glutamine amidotransferase</keyword>
<dbReference type="AlphaFoldDB" id="A0A518I4B9"/>
<dbReference type="InterPro" id="IPR051786">
    <property type="entry name" value="ASN_synthetase/amidase"/>
</dbReference>
<evidence type="ECO:0000256" key="7">
    <source>
        <dbReference type="ARBA" id="ARBA00048741"/>
    </source>
</evidence>
<keyword evidence="13" id="KW-1185">Reference proteome</keyword>
<dbReference type="Proteomes" id="UP000319004">
    <property type="component" value="Chromosome"/>
</dbReference>
<dbReference type="GO" id="GO:0005524">
    <property type="term" value="F:ATP binding"/>
    <property type="evidence" value="ECO:0007669"/>
    <property type="project" value="UniProtKB-KW"/>
</dbReference>
<keyword evidence="12" id="KW-0436">Ligase</keyword>
<dbReference type="InterPro" id="IPR001962">
    <property type="entry name" value="Asn_synthase"/>
</dbReference>
<dbReference type="InterPro" id="IPR014729">
    <property type="entry name" value="Rossmann-like_a/b/a_fold"/>
</dbReference>
<dbReference type="GO" id="GO:0006529">
    <property type="term" value="P:asparagine biosynthetic process"/>
    <property type="evidence" value="ECO:0007669"/>
    <property type="project" value="UniProtKB-KW"/>
</dbReference>
<protein>
    <recommendedName>
        <fullName evidence="3">asparagine synthase (glutamine-hydrolyzing)</fullName>
        <ecNumber evidence="3">6.3.5.4</ecNumber>
    </recommendedName>
</protein>
<keyword evidence="5 9" id="KW-0067">ATP-binding</keyword>